<feature type="region of interest" description="Disordered" evidence="1">
    <location>
        <begin position="197"/>
        <end position="223"/>
    </location>
</feature>
<organism evidence="2 3">
    <name type="scientific">Riccia sorocarpa</name>
    <dbReference type="NCBI Taxonomy" id="122646"/>
    <lineage>
        <taxon>Eukaryota</taxon>
        <taxon>Viridiplantae</taxon>
        <taxon>Streptophyta</taxon>
        <taxon>Embryophyta</taxon>
        <taxon>Marchantiophyta</taxon>
        <taxon>Marchantiopsida</taxon>
        <taxon>Marchantiidae</taxon>
        <taxon>Marchantiales</taxon>
        <taxon>Ricciaceae</taxon>
        <taxon>Riccia</taxon>
    </lineage>
</organism>
<reference evidence="2 3" key="1">
    <citation type="submission" date="2024-09" db="EMBL/GenBank/DDBJ databases">
        <title>Chromosome-scale assembly of Riccia sorocarpa.</title>
        <authorList>
            <person name="Paukszto L."/>
        </authorList>
    </citation>
    <scope>NUCLEOTIDE SEQUENCE [LARGE SCALE GENOMIC DNA]</scope>
    <source>
        <strain evidence="2">LP-2024</strain>
        <tissue evidence="2">Aerial parts of the thallus</tissue>
    </source>
</reference>
<evidence type="ECO:0000256" key="1">
    <source>
        <dbReference type="SAM" id="MobiDB-lite"/>
    </source>
</evidence>
<dbReference type="AlphaFoldDB" id="A0ABD3I0U1"/>
<comment type="caution">
    <text evidence="2">The sequence shown here is derived from an EMBL/GenBank/DDBJ whole genome shotgun (WGS) entry which is preliminary data.</text>
</comment>
<sequence length="514" mass="57129">MAAERWSLPSDLKMEIDLHNEPTVSWVVDYFKHGHNPPKIVLRIKGAEVVGKETKAKEVGVVCFTRPNDAGLEIWFEVLKNKHIKRTILPMATWEHDDLLPKGKGGVQDISDDIGTNDNVDLTQLGKVAQTLVFKKHSDKNFDFVDYMERKGLKITLPSTETNPSESGAAGTSTSGEGSKTLKGKAPMKKLNVVTPKKATTGTVEAPKKATTRTAEAPKKATGTVEAPKLKMGVVEYNDESGDEDTSSKTKKRKAVAVLEKKSGFQPERHVVETDQVAVDVKMQLDPKTKDQFKPEFDELKKWFPLGDKLVYASISQLTDPDATAMYRPCSIRHVAEIQNSMIGSADTPQPATVVPYKLEATGKKNFLNILTMKELKAFIKSGGKFMVISGLHSMKATKNIILSVGGNKDHDLYGRAHQLSKRHIKIIRGDTPENILCKLSYIANEQNKTFAFEIAFVEQVIHGRNQYKLLGSPARAMKGMSNTKVFQVRSFVLLAEKWGLYLELPIPDHEVIY</sequence>
<evidence type="ECO:0000313" key="2">
    <source>
        <dbReference type="EMBL" id="KAL3697208.1"/>
    </source>
</evidence>
<name>A0ABD3I0U1_9MARC</name>
<dbReference type="EMBL" id="JBJQOH010000002">
    <property type="protein sequence ID" value="KAL3697208.1"/>
    <property type="molecule type" value="Genomic_DNA"/>
</dbReference>
<gene>
    <name evidence="2" type="ORF">R1sor_011284</name>
</gene>
<accession>A0ABD3I0U1</accession>
<evidence type="ECO:0000313" key="3">
    <source>
        <dbReference type="Proteomes" id="UP001633002"/>
    </source>
</evidence>
<feature type="region of interest" description="Disordered" evidence="1">
    <location>
        <begin position="156"/>
        <end position="184"/>
    </location>
</feature>
<keyword evidence="3" id="KW-1185">Reference proteome</keyword>
<feature type="compositionally biased region" description="Low complexity" evidence="1">
    <location>
        <begin position="165"/>
        <end position="179"/>
    </location>
</feature>
<proteinExistence type="predicted"/>
<protein>
    <submittedName>
        <fullName evidence="2">Uncharacterized protein</fullName>
    </submittedName>
</protein>
<dbReference type="Proteomes" id="UP001633002">
    <property type="component" value="Unassembled WGS sequence"/>
</dbReference>